<name>A0A926I0S3_9FIRM</name>
<dbReference type="GO" id="GO:0051536">
    <property type="term" value="F:iron-sulfur cluster binding"/>
    <property type="evidence" value="ECO:0007669"/>
    <property type="project" value="UniProtKB-KW"/>
</dbReference>
<dbReference type="InterPro" id="IPR010327">
    <property type="entry name" value="FldB/FldC_alpha/beta"/>
</dbReference>
<evidence type="ECO:0000256" key="2">
    <source>
        <dbReference type="ARBA" id="ARBA00005806"/>
    </source>
</evidence>
<keyword evidence="3" id="KW-0411">Iron-sulfur</keyword>
<protein>
    <submittedName>
        <fullName evidence="4">2-hydroxyacyl-CoA dehydratase</fullName>
    </submittedName>
</protein>
<sequence>MIGKMNGEFSKRLNLAARLFEAKGKQYMAAYLRSSQRRIEKIEGGAPYAVCTYYFPSEIAAALNLEFLYIEKVVGLAMGVGIIRRGSIARQPEAVCSYQQAFCNLLDMGILPKPKVILGVPFPCRDAISLCRFLHSRHAIPFFEVKSATMARDFQHVVQSLSAQLGYRESLPHVLALSAQATALKKEVDTYRRRYPGIIESEDCMNLFTIENDFGLPSAVTVLQELLRNVRSRVPLYQEPAYKILWMGLVPLYDSSFLKKVEQTVGGSIVMEEMWLYDHRPIGYQHFYDDLAHRIRQSFFYSLGRRQNVIHKTAERMKVSAVVNFLQHQCSFLPRTAKSFSERFVQANIPYVVLGCDVIHGPVPEWIWGQLKRLHRREYHGSSENGEHPVTHHG</sequence>
<dbReference type="AlphaFoldDB" id="A0A926I0S3"/>
<comment type="similarity">
    <text evidence="2">Belongs to the FldB/FldC dehydratase alpha/beta subunit family.</text>
</comment>
<evidence type="ECO:0000256" key="3">
    <source>
        <dbReference type="ARBA" id="ARBA00023014"/>
    </source>
</evidence>
<organism evidence="4 5">
    <name type="scientific">Bianquea renquensis</name>
    <dbReference type="NCBI Taxonomy" id="2763661"/>
    <lineage>
        <taxon>Bacteria</taxon>
        <taxon>Bacillati</taxon>
        <taxon>Bacillota</taxon>
        <taxon>Clostridia</taxon>
        <taxon>Eubacteriales</taxon>
        <taxon>Bianqueaceae</taxon>
        <taxon>Bianquea</taxon>
    </lineage>
</organism>
<reference evidence="4" key="1">
    <citation type="submission" date="2020-08" db="EMBL/GenBank/DDBJ databases">
        <title>Genome public.</title>
        <authorList>
            <person name="Liu C."/>
            <person name="Sun Q."/>
        </authorList>
    </citation>
    <scope>NUCLEOTIDE SEQUENCE</scope>
    <source>
        <strain evidence="4">NSJ-32</strain>
    </source>
</reference>
<keyword evidence="5" id="KW-1185">Reference proteome</keyword>
<dbReference type="Pfam" id="PF06050">
    <property type="entry name" value="HGD-D"/>
    <property type="match status" value="1"/>
</dbReference>
<dbReference type="GO" id="GO:0016836">
    <property type="term" value="F:hydro-lyase activity"/>
    <property type="evidence" value="ECO:0007669"/>
    <property type="project" value="UniProtKB-ARBA"/>
</dbReference>
<evidence type="ECO:0000256" key="1">
    <source>
        <dbReference type="ARBA" id="ARBA00001966"/>
    </source>
</evidence>
<dbReference type="PANTHER" id="PTHR30548:SF2">
    <property type="entry name" value="2-HYDROXYACYL-COA DEHYDRATASE,D-COMPONENT"/>
    <property type="match status" value="1"/>
</dbReference>
<keyword evidence="3" id="KW-0479">Metal-binding</keyword>
<evidence type="ECO:0000313" key="5">
    <source>
        <dbReference type="Proteomes" id="UP000657006"/>
    </source>
</evidence>
<accession>A0A926I0S3</accession>
<dbReference type="EMBL" id="JACRSQ010000004">
    <property type="protein sequence ID" value="MBC8542748.1"/>
    <property type="molecule type" value="Genomic_DNA"/>
</dbReference>
<evidence type="ECO:0000313" key="4">
    <source>
        <dbReference type="EMBL" id="MBC8542748.1"/>
    </source>
</evidence>
<dbReference type="RefSeq" id="WP_177719287.1">
    <property type="nucleotide sequence ID" value="NZ_JACRSQ010000004.1"/>
</dbReference>
<gene>
    <name evidence="4" type="ORF">H8730_04200</name>
</gene>
<comment type="cofactor">
    <cofactor evidence="1">
        <name>[4Fe-4S] cluster</name>
        <dbReference type="ChEBI" id="CHEBI:49883"/>
    </cofactor>
</comment>
<proteinExistence type="inferred from homology"/>
<dbReference type="PANTHER" id="PTHR30548">
    <property type="entry name" value="2-HYDROXYGLUTARYL-COA DEHYDRATASE, D-COMPONENT-RELATED"/>
    <property type="match status" value="1"/>
</dbReference>
<dbReference type="Proteomes" id="UP000657006">
    <property type="component" value="Unassembled WGS sequence"/>
</dbReference>
<comment type="caution">
    <text evidence="4">The sequence shown here is derived from an EMBL/GenBank/DDBJ whole genome shotgun (WGS) entry which is preliminary data.</text>
</comment>
<keyword evidence="3" id="KW-0408">Iron</keyword>